<evidence type="ECO:0000313" key="10">
    <source>
        <dbReference type="EMBL" id="MDA0136460.1"/>
    </source>
</evidence>
<evidence type="ECO:0000256" key="4">
    <source>
        <dbReference type="ARBA" id="ARBA00022485"/>
    </source>
</evidence>
<keyword evidence="4" id="KW-0408">Iron</keyword>
<evidence type="ECO:0000256" key="2">
    <source>
        <dbReference type="ARBA" id="ARBA00004196"/>
    </source>
</evidence>
<comment type="subcellular location">
    <subcellularLocation>
        <location evidence="2">Cell envelope</location>
    </subcellularLocation>
</comment>
<evidence type="ECO:0000256" key="5">
    <source>
        <dbReference type="ARBA" id="ARBA00022723"/>
    </source>
</evidence>
<dbReference type="Pfam" id="PF00384">
    <property type="entry name" value="Molybdopterin"/>
    <property type="match status" value="1"/>
</dbReference>
<dbReference type="InterPro" id="IPR006656">
    <property type="entry name" value="Mopterin_OxRdtase"/>
</dbReference>
<reference evidence="10" key="1">
    <citation type="submission" date="2022-10" db="EMBL/GenBank/DDBJ databases">
        <title>The WGS of Solirubrobacter sp. CPCC 204708.</title>
        <authorList>
            <person name="Jiang Z."/>
        </authorList>
    </citation>
    <scope>NUCLEOTIDE SEQUENCE</scope>
    <source>
        <strain evidence="10">CPCC 204708</strain>
    </source>
</reference>
<evidence type="ECO:0000259" key="8">
    <source>
        <dbReference type="Pfam" id="PF00384"/>
    </source>
</evidence>
<evidence type="ECO:0000256" key="3">
    <source>
        <dbReference type="ARBA" id="ARBA00010312"/>
    </source>
</evidence>
<name>A0ABT4RD69_9ACTN</name>
<dbReference type="Proteomes" id="UP001147700">
    <property type="component" value="Unassembled WGS sequence"/>
</dbReference>
<organism evidence="10 11">
    <name type="scientific">Solirubrobacter deserti</name>
    <dbReference type="NCBI Taxonomy" id="2282478"/>
    <lineage>
        <taxon>Bacteria</taxon>
        <taxon>Bacillati</taxon>
        <taxon>Actinomycetota</taxon>
        <taxon>Thermoleophilia</taxon>
        <taxon>Solirubrobacterales</taxon>
        <taxon>Solirubrobacteraceae</taxon>
        <taxon>Solirubrobacter</taxon>
    </lineage>
</organism>
<keyword evidence="11" id="KW-1185">Reference proteome</keyword>
<evidence type="ECO:0000259" key="9">
    <source>
        <dbReference type="Pfam" id="PF01568"/>
    </source>
</evidence>
<dbReference type="SUPFAM" id="SSF50692">
    <property type="entry name" value="ADC-like"/>
    <property type="match status" value="1"/>
</dbReference>
<feature type="domain" description="Molybdopterin oxidoreductase" evidence="8">
    <location>
        <begin position="15"/>
        <end position="407"/>
    </location>
</feature>
<evidence type="ECO:0000256" key="7">
    <source>
        <dbReference type="SAM" id="MobiDB-lite"/>
    </source>
</evidence>
<dbReference type="Pfam" id="PF01568">
    <property type="entry name" value="Molydop_binding"/>
    <property type="match status" value="1"/>
</dbReference>
<dbReference type="Gene3D" id="2.40.40.20">
    <property type="match status" value="1"/>
</dbReference>
<comment type="cofactor">
    <cofactor evidence="1">
        <name>[4Fe-4S] cluster</name>
        <dbReference type="ChEBI" id="CHEBI:49883"/>
    </cofactor>
</comment>
<evidence type="ECO:0000313" key="11">
    <source>
        <dbReference type="Proteomes" id="UP001147700"/>
    </source>
</evidence>
<dbReference type="InterPro" id="IPR009010">
    <property type="entry name" value="Asp_de-COase-like_dom_sf"/>
</dbReference>
<accession>A0ABT4RD69</accession>
<feature type="region of interest" description="Disordered" evidence="7">
    <location>
        <begin position="863"/>
        <end position="896"/>
    </location>
</feature>
<dbReference type="EMBL" id="JAPCID010000004">
    <property type="protein sequence ID" value="MDA0136460.1"/>
    <property type="molecule type" value="Genomic_DNA"/>
</dbReference>
<sequence>MPGLGTSFGRGAATNYQQDFQNADCIWIQGSGLMEAHPVGSRWAMKARERGAKLIHVDPHFSRTSAVSDMHVPIRAGSDIAFLGGLIRHIIETKSYFEEYVVNYTNAPHLVREDFQDTEDLEGLFSGFDPEKGTYDRTTWLFEGMEPPGKTSSAEVQSTQAFTDRTQAGETLQQVPNDPTLQHPRCVFQVLRRHYSRYTPEMVSKVCGIPEDQFLKVAETLIANSGRERTTMLAYAVGWTQHTAGVQMIRAGSIVQLLLGNIGRPGGGIMAMRGHASIQGSSDIPTLYDLLPGYLPMPRATEDDQTLADYVEAGGKKSGWWSHFDEYIISLLKAWFGEAATPENDYGFGHLPKLTGNHSHYVTTLRALDGGLDGMFVMGQNPAVGSQHAGLQRRALAQMKWLVVRDLADLETASFWKDSPEIRSGEMKPEDIQTEVFLMPAAGHVEKEGHFTNTQRLLQWRDKALDPPGDARSELHFVYHIGKRIKAHYADSTRERDWPIRHLTWGYREHGVHDEPSAEDVLREINGYDLTTGKLLNGFGEMRNDGTTSCGCWIYSGCFADNVNQPRRRDPGDLNAPGGSVSPEWGWAWPANRRVLYNRASADPSGKPWSERKKLVWWDEEKEQWAGYDVPDFPPGKRPDYKPHPEAEGMEAIPGSAPFMMMPDGRGALFSPSGPLDAPIPTHYEPLESPVPNELYPKLGANPLGITWMRPENPLVAEGDDHYPLVASTFRLTEHHTAGPMSRNLPWLAELQPEMFAEIDPVLARERGIKDGEWMVIETPRAEIEARAKVTNRVQPLRMGERIIHQVCLPWHWGTFKTNPQGVTGDTVNDLIAISGDPNTTIHESKAFRCNVRAGRRAGETTVRLADVDTDQDPNDDQPDFASKTPHSVLGDEEQA</sequence>
<keyword evidence="6" id="KW-0560">Oxidoreductase</keyword>
<proteinExistence type="inferred from homology"/>
<comment type="similarity">
    <text evidence="3">Belongs to the prokaryotic molybdopterin-containing oxidoreductase family.</text>
</comment>
<dbReference type="PANTHER" id="PTHR43598">
    <property type="entry name" value="TUNGSTEN-CONTAINING FORMYLMETHANOFURAN DEHYDROGENASE 2 SUBUNIT B"/>
    <property type="match status" value="1"/>
</dbReference>
<dbReference type="Gene3D" id="3.40.50.740">
    <property type="match status" value="1"/>
</dbReference>
<keyword evidence="4" id="KW-0004">4Fe-4S</keyword>
<evidence type="ECO:0000256" key="6">
    <source>
        <dbReference type="ARBA" id="ARBA00023002"/>
    </source>
</evidence>
<feature type="compositionally biased region" description="Acidic residues" evidence="7">
    <location>
        <begin position="868"/>
        <end position="879"/>
    </location>
</feature>
<feature type="domain" description="Molybdopterin dinucleotide-binding" evidence="9">
    <location>
        <begin position="727"/>
        <end position="847"/>
    </location>
</feature>
<gene>
    <name evidence="10" type="ORF">OJ962_03055</name>
</gene>
<keyword evidence="4" id="KW-0411">Iron-sulfur</keyword>
<dbReference type="InterPro" id="IPR006657">
    <property type="entry name" value="MoPterin_dinucl-bd_dom"/>
</dbReference>
<dbReference type="PANTHER" id="PTHR43598:SF1">
    <property type="entry name" value="FORMATE DEHYDROGENASE-O MAJOR SUBUNIT"/>
    <property type="match status" value="1"/>
</dbReference>
<protein>
    <submittedName>
        <fullName evidence="10">Molybdopterin-dependent oxidoreductase</fullName>
    </submittedName>
</protein>
<dbReference type="Gene3D" id="3.40.228.10">
    <property type="entry name" value="Dimethylsulfoxide Reductase, domain 2"/>
    <property type="match status" value="2"/>
</dbReference>
<comment type="caution">
    <text evidence="10">The sequence shown here is derived from an EMBL/GenBank/DDBJ whole genome shotgun (WGS) entry which is preliminary data.</text>
</comment>
<keyword evidence="5" id="KW-0479">Metal-binding</keyword>
<dbReference type="SUPFAM" id="SSF53706">
    <property type="entry name" value="Formate dehydrogenase/DMSO reductase, domains 1-3"/>
    <property type="match status" value="1"/>
</dbReference>
<evidence type="ECO:0000256" key="1">
    <source>
        <dbReference type="ARBA" id="ARBA00001966"/>
    </source>
</evidence>
<dbReference type="CDD" id="cd02792">
    <property type="entry name" value="MopB_CT_Formate-Dh-Na-like"/>
    <property type="match status" value="1"/>
</dbReference>